<dbReference type="GO" id="GO:0003723">
    <property type="term" value="F:RNA binding"/>
    <property type="evidence" value="ECO:0007669"/>
    <property type="project" value="TreeGrafter"/>
</dbReference>
<keyword evidence="4" id="KW-0067">ATP-binding</keyword>
<proteinExistence type="predicted"/>
<dbReference type="PANTHER" id="PTHR18934:SF99">
    <property type="entry name" value="ATP-DEPENDENT RNA HELICASE DHX37-RELATED"/>
    <property type="match status" value="1"/>
</dbReference>
<reference evidence="8 9" key="1">
    <citation type="journal article" date="2015" name="Appl. Environ. Microbiol.">
        <title>Aerobic and Anaerobic Thiosulfate Oxidation by a Cold-Adapted, Subglacial Chemoautotroph.</title>
        <authorList>
            <person name="Harrold Z.R."/>
            <person name="Skidmore M.L."/>
            <person name="Hamilton T.L."/>
            <person name="Desch L."/>
            <person name="Amada K."/>
            <person name="van Gelder W."/>
            <person name="Glover K."/>
            <person name="Roden E.E."/>
            <person name="Boyd E.S."/>
        </authorList>
    </citation>
    <scope>NUCLEOTIDE SEQUENCE [LARGE SCALE GENOMIC DNA]</scope>
    <source>
        <strain evidence="8 9">RG</strain>
    </source>
</reference>
<protein>
    <submittedName>
        <fullName evidence="8">ATP-dependent helicase</fullName>
    </submittedName>
</protein>
<evidence type="ECO:0000259" key="7">
    <source>
        <dbReference type="PROSITE" id="PS51194"/>
    </source>
</evidence>
<evidence type="ECO:0000256" key="4">
    <source>
        <dbReference type="ARBA" id="ARBA00022840"/>
    </source>
</evidence>
<dbReference type="CDD" id="cd18791">
    <property type="entry name" value="SF2_C_RHA"/>
    <property type="match status" value="1"/>
</dbReference>
<dbReference type="InterPro" id="IPR011709">
    <property type="entry name" value="DEAD-box_helicase_OB_fold"/>
</dbReference>
<dbReference type="InterPro" id="IPR048333">
    <property type="entry name" value="HA2_WH"/>
</dbReference>
<comment type="caution">
    <text evidence="8">The sequence shown here is derived from an EMBL/GenBank/DDBJ whole genome shotgun (WGS) entry which is preliminary data.</text>
</comment>
<dbReference type="InterPro" id="IPR003593">
    <property type="entry name" value="AAA+_ATPase"/>
</dbReference>
<dbReference type="RefSeq" id="WP_059751729.1">
    <property type="nucleotide sequence ID" value="NZ_LDUG01000008.1"/>
</dbReference>
<dbReference type="SMART" id="SM00847">
    <property type="entry name" value="HA2"/>
    <property type="match status" value="1"/>
</dbReference>
<dbReference type="STRING" id="1123392.GCA_000376425_00196"/>
<keyword evidence="1" id="KW-0547">Nucleotide-binding</keyword>
<evidence type="ECO:0000313" key="9">
    <source>
        <dbReference type="Proteomes" id="UP000064243"/>
    </source>
</evidence>
<dbReference type="FunFam" id="1.20.120.1080:FF:000005">
    <property type="entry name" value="ATP-dependent helicase HrpA"/>
    <property type="match status" value="1"/>
</dbReference>
<dbReference type="PATRIC" id="fig|36861.3.peg.3405"/>
<keyword evidence="9" id="KW-1185">Reference proteome</keyword>
<evidence type="ECO:0000256" key="3">
    <source>
        <dbReference type="ARBA" id="ARBA00022806"/>
    </source>
</evidence>
<keyword evidence="3 8" id="KW-0347">Helicase</keyword>
<dbReference type="InterPro" id="IPR027417">
    <property type="entry name" value="P-loop_NTPase"/>
</dbReference>
<dbReference type="Pfam" id="PF00270">
    <property type="entry name" value="DEAD"/>
    <property type="match status" value="1"/>
</dbReference>
<dbReference type="OrthoDB" id="9805617at2"/>
<sequence>MTPNTFRTSSPLHITYPDLPVSARRDDILAALQANRVLILCGETGSGKTTQIPKMCLEAGVRPGKLIGCTQPRRIAARSVAARIAQELGGELGGVVGYKVRFTDKVRFDTAIKVMTDGILLAESQGDPLLSRYDTIIIDEAHERSLNIDFLLGYLKTLVEKRSDLRVVITSATIDAERFSKHFNDAPVIEVSGRTYPVEIRWRPIEREEPAPSPKGEKKDKDAPDQIAAILDATDELARLGAGDILVFLPGEREIRDTAEALRKHHPPGTEILPLFSRLSVAEQDAIFKPTNALRRIVLATNVAETSLTVPGIRYVIDPGSARVKRYSARNKVEQLLIEKVSQASANQRAGRCGRVADGICIRLYDEADFGSRPRFTDPELLRSSLAGVILRMKSLGLGDVVGFPFIDPPSSRLVTDGYQLLAELHALDEAGQLTAVGKKLGKLPLDPRIARMLLAAEQQRCVREVLIIASALSVQDPRDRPMERAQAADEKHKLFADERSDFMGWLKLWRWYEEQVQHKKTNRQLQTLLQDHFLSPRRMREWRDIHGQLHAQTSELGLRENEKDAGYDTIHQALLTGLLGNIGFKSDDAKGRVRLGEGAGRARPGEGNYQGARGIKLSIHPGSALAKKGPKWVMAAELTDTGRLLARTVAEVRPEWIEAAGRHLLTRMFIEPHWEQDGARVVAFERVSLYGITLVPRRKIHYGPIDPVLSRELFIRGALVAGEYDTSAPWFAHNRALIQEIEDLEHKARKSGVWLDEERIFRLFDARVPQDLHNGAAFEAWRSEAEAANPNILFLQREDILGEALGADHALFPETMQVDGVACKLKYRFEPGHPLDGVTLHLPLYLLNRIEPAQVDWLVPGLIREKLTLLLKSLPKDRRRPLIPLPDTVTAFLSVAKPGEQTLTAALAAFIHRKIGADIHPDEWKGELPAHLQMNLSVIDDSGQELASGRDLASLRQQLGGAARITYGGGAEDSEFERTGLVEWNFGDLPEQVKFKRGGRELVGYPALVDNGESVDLRLLDAADVAEAETRRGVVRLLRIALAAQFKQLDKDLARETALALKYRSFGSPEQLRAALIDAIATRALLGDDDTPRDAKTFNKQKERAKPKISVVKQALLRDVAEILDLHAQVAARLAAKPQFTAAMRDETAHLAALVPPDFITATPWTHLKDLPRYLRGILKRLEKLSASEQRDSRGMAGVLTLQNKYLARRAQMKGEAPARGTPPDTRLSGGLGAVPAALEDFRWQLEELRISLFAQELKTPYPVSAKRLDKLWGELARQPLY</sequence>
<dbReference type="NCBIfam" id="TIGR01967">
    <property type="entry name" value="DEAH_box_HrpA"/>
    <property type="match status" value="1"/>
</dbReference>
<feature type="domain" description="Helicase C-terminal" evidence="7">
    <location>
        <begin position="232"/>
        <end position="397"/>
    </location>
</feature>
<dbReference type="Pfam" id="PF07717">
    <property type="entry name" value="OB_NTP_bind"/>
    <property type="match status" value="1"/>
</dbReference>
<dbReference type="SMART" id="SM00382">
    <property type="entry name" value="AAA"/>
    <property type="match status" value="1"/>
</dbReference>
<dbReference type="Proteomes" id="UP000064243">
    <property type="component" value="Unassembled WGS sequence"/>
</dbReference>
<keyword evidence="2" id="KW-0378">Hydrolase</keyword>
<feature type="region of interest" description="Disordered" evidence="5">
    <location>
        <begin position="204"/>
        <end position="224"/>
    </location>
</feature>
<dbReference type="Pfam" id="PF04408">
    <property type="entry name" value="WHD_HA2"/>
    <property type="match status" value="1"/>
</dbReference>
<evidence type="ECO:0000256" key="1">
    <source>
        <dbReference type="ARBA" id="ARBA00022741"/>
    </source>
</evidence>
<dbReference type="Pfam" id="PF00271">
    <property type="entry name" value="Helicase_C"/>
    <property type="match status" value="1"/>
</dbReference>
<dbReference type="InterPro" id="IPR007502">
    <property type="entry name" value="Helicase-assoc_dom"/>
</dbReference>
<dbReference type="SMART" id="SM00490">
    <property type="entry name" value="HELICc"/>
    <property type="match status" value="1"/>
</dbReference>
<dbReference type="InterPro" id="IPR010222">
    <property type="entry name" value="RNA_helicase_HrpA"/>
</dbReference>
<dbReference type="EMBL" id="LDUG01000008">
    <property type="protein sequence ID" value="KVW98933.1"/>
    <property type="molecule type" value="Genomic_DNA"/>
</dbReference>
<dbReference type="PROSITE" id="PS51194">
    <property type="entry name" value="HELICASE_CTER"/>
    <property type="match status" value="1"/>
</dbReference>
<evidence type="ECO:0000256" key="5">
    <source>
        <dbReference type="SAM" id="MobiDB-lite"/>
    </source>
</evidence>
<evidence type="ECO:0000256" key="2">
    <source>
        <dbReference type="ARBA" id="ARBA00022801"/>
    </source>
</evidence>
<gene>
    <name evidence="8" type="ORF">ABW22_02685</name>
</gene>
<dbReference type="Gene3D" id="3.40.50.300">
    <property type="entry name" value="P-loop containing nucleotide triphosphate hydrolases"/>
    <property type="match status" value="2"/>
</dbReference>
<organism evidence="8 9">
    <name type="scientific">Thiobacillus denitrificans</name>
    <dbReference type="NCBI Taxonomy" id="36861"/>
    <lineage>
        <taxon>Bacteria</taxon>
        <taxon>Pseudomonadati</taxon>
        <taxon>Pseudomonadota</taxon>
        <taxon>Betaproteobacteria</taxon>
        <taxon>Nitrosomonadales</taxon>
        <taxon>Thiobacillaceae</taxon>
        <taxon>Thiobacillus</taxon>
    </lineage>
</organism>
<accession>A0A106BUN6</accession>
<dbReference type="GO" id="GO:0005524">
    <property type="term" value="F:ATP binding"/>
    <property type="evidence" value="ECO:0007669"/>
    <property type="project" value="UniProtKB-KW"/>
</dbReference>
<evidence type="ECO:0000313" key="8">
    <source>
        <dbReference type="EMBL" id="KVW98933.1"/>
    </source>
</evidence>
<dbReference type="GO" id="GO:0016787">
    <property type="term" value="F:hydrolase activity"/>
    <property type="evidence" value="ECO:0007669"/>
    <property type="project" value="UniProtKB-KW"/>
</dbReference>
<dbReference type="InterPro" id="IPR011545">
    <property type="entry name" value="DEAD/DEAH_box_helicase_dom"/>
</dbReference>
<dbReference type="SMART" id="SM00487">
    <property type="entry name" value="DEXDc"/>
    <property type="match status" value="1"/>
</dbReference>
<dbReference type="FunFam" id="3.40.50.300:FF:002125">
    <property type="entry name" value="ATP-dependent helicase HrpB"/>
    <property type="match status" value="1"/>
</dbReference>
<dbReference type="GO" id="GO:0003724">
    <property type="term" value="F:RNA helicase activity"/>
    <property type="evidence" value="ECO:0007669"/>
    <property type="project" value="InterPro"/>
</dbReference>
<dbReference type="InterPro" id="IPR001650">
    <property type="entry name" value="Helicase_C-like"/>
</dbReference>
<evidence type="ECO:0000259" key="6">
    <source>
        <dbReference type="PROSITE" id="PS51192"/>
    </source>
</evidence>
<dbReference type="PANTHER" id="PTHR18934">
    <property type="entry name" value="ATP-DEPENDENT RNA HELICASE"/>
    <property type="match status" value="1"/>
</dbReference>
<dbReference type="PROSITE" id="PS51192">
    <property type="entry name" value="HELICASE_ATP_BIND_1"/>
    <property type="match status" value="1"/>
</dbReference>
<name>A0A106BUN6_THIDE</name>
<dbReference type="SUPFAM" id="SSF52540">
    <property type="entry name" value="P-loop containing nucleoside triphosphate hydrolases"/>
    <property type="match status" value="1"/>
</dbReference>
<feature type="domain" description="Helicase ATP-binding" evidence="6">
    <location>
        <begin position="29"/>
        <end position="192"/>
    </location>
</feature>
<dbReference type="Pfam" id="PF11898">
    <property type="entry name" value="DUF3418"/>
    <property type="match status" value="1"/>
</dbReference>
<dbReference type="InterPro" id="IPR014001">
    <property type="entry name" value="Helicase_ATP-bd"/>
</dbReference>
<dbReference type="InterPro" id="IPR024590">
    <property type="entry name" value="HrpA_C"/>
</dbReference>
<dbReference type="Pfam" id="PF21010">
    <property type="entry name" value="HA2_C"/>
    <property type="match status" value="1"/>
</dbReference>
<dbReference type="Gene3D" id="1.20.120.1080">
    <property type="match status" value="1"/>
</dbReference>